<feature type="domain" description="Leucine-binding protein" evidence="2">
    <location>
        <begin position="38"/>
        <end position="372"/>
    </location>
</feature>
<organism evidence="3 4">
    <name type="scientific">Natrarchaeobius chitinivorans</name>
    <dbReference type="NCBI Taxonomy" id="1679083"/>
    <lineage>
        <taxon>Archaea</taxon>
        <taxon>Methanobacteriati</taxon>
        <taxon>Methanobacteriota</taxon>
        <taxon>Stenosarchaea group</taxon>
        <taxon>Halobacteria</taxon>
        <taxon>Halobacteriales</taxon>
        <taxon>Natrialbaceae</taxon>
        <taxon>Natrarchaeobius</taxon>
    </lineage>
</organism>
<dbReference type="Pfam" id="PF13458">
    <property type="entry name" value="Peripla_BP_6"/>
    <property type="match status" value="1"/>
</dbReference>
<dbReference type="SUPFAM" id="SSF53822">
    <property type="entry name" value="Periplasmic binding protein-like I"/>
    <property type="match status" value="1"/>
</dbReference>
<gene>
    <name evidence="3" type="ORF">EA472_14645</name>
</gene>
<accession>A0A3N6M769</accession>
<comment type="caution">
    <text evidence="3">The sequence shown here is derived from an EMBL/GenBank/DDBJ whole genome shotgun (WGS) entry which is preliminary data.</text>
</comment>
<evidence type="ECO:0000313" key="3">
    <source>
        <dbReference type="EMBL" id="RQG99458.1"/>
    </source>
</evidence>
<dbReference type="PROSITE" id="PS51257">
    <property type="entry name" value="PROKAR_LIPOPROTEIN"/>
    <property type="match status" value="1"/>
</dbReference>
<dbReference type="Proteomes" id="UP000281431">
    <property type="component" value="Unassembled WGS sequence"/>
</dbReference>
<evidence type="ECO:0000313" key="4">
    <source>
        <dbReference type="Proteomes" id="UP000281431"/>
    </source>
</evidence>
<sequence length="405" mass="44102">MVRKISRRSALGAAGAAIGTTLAGCAGDTDDDGGEAFRLGYATFQAGPYAVYGEEIIAAVELLVEDWNDDGGVQGQQIELSTVDTRGEPEEAIQGAQELVQQEDVHAMGHIVSTPETPALAGVTNENEVPLQTCTTTGVQAYDDVCNDYFFQGNRLTTPVARLGAPFAVEELGGEVFQLNPDDSFGRSVRDDWREAIEDAGGEVVDSTEASLDQEDFSSHISQILSADPDWVQMGQSGGDALSFMNQANEEDFTYPIYAHLMFEQLMMGVDESFFEDAPMYFTTDYTHSIDTPENQAFVESFEDEMDVKPSGVAGWAYYHMDAMLQSIDEQDSFDADTIVEGFKDYETTSLTGEYSMRGCDNLGASPMVYARSSGFADGIPEWDIVDEVSHDEVLDDCGSYGCEL</sequence>
<evidence type="ECO:0000256" key="1">
    <source>
        <dbReference type="ARBA" id="ARBA00022729"/>
    </source>
</evidence>
<protein>
    <submittedName>
        <fullName evidence="3">ABC transporter substrate-binding protein</fullName>
    </submittedName>
</protein>
<dbReference type="AlphaFoldDB" id="A0A3N6M769"/>
<dbReference type="OrthoDB" id="200499at2157"/>
<reference evidence="3 4" key="1">
    <citation type="submission" date="2018-10" db="EMBL/GenBank/DDBJ databases">
        <title>Natrarchaeobius chitinivorans gen. nov., sp. nov., and Natrarchaeobius haloalkaliphilus sp. nov., alkaliphilic, chitin-utilizing haloarchaea from hypersaline alkaline lakes.</title>
        <authorList>
            <person name="Sorokin D.Y."/>
            <person name="Elcheninov A.G."/>
            <person name="Kostrikina N.A."/>
            <person name="Bale N.J."/>
            <person name="Sinninghe Damste J.S."/>
            <person name="Khijniak T.V."/>
            <person name="Kublanov I.V."/>
            <person name="Toshchakov S.V."/>
        </authorList>
    </citation>
    <scope>NUCLEOTIDE SEQUENCE [LARGE SCALE GENOMIC DNA]</scope>
    <source>
        <strain evidence="3 4">AArcht7</strain>
    </source>
</reference>
<evidence type="ECO:0000259" key="2">
    <source>
        <dbReference type="Pfam" id="PF13458"/>
    </source>
</evidence>
<dbReference type="PANTHER" id="PTHR30483:SF6">
    <property type="entry name" value="PERIPLASMIC BINDING PROTEIN OF ABC TRANSPORTER FOR NATURAL AMINO ACIDS"/>
    <property type="match status" value="1"/>
</dbReference>
<dbReference type="PROSITE" id="PS51318">
    <property type="entry name" value="TAT"/>
    <property type="match status" value="1"/>
</dbReference>
<proteinExistence type="predicted"/>
<dbReference type="InterPro" id="IPR028081">
    <property type="entry name" value="Leu-bd"/>
</dbReference>
<dbReference type="InterPro" id="IPR028082">
    <property type="entry name" value="Peripla_BP_I"/>
</dbReference>
<dbReference type="EMBL" id="REFZ01000009">
    <property type="protein sequence ID" value="RQG99458.1"/>
    <property type="molecule type" value="Genomic_DNA"/>
</dbReference>
<dbReference type="PANTHER" id="PTHR30483">
    <property type="entry name" value="LEUCINE-SPECIFIC-BINDING PROTEIN"/>
    <property type="match status" value="1"/>
</dbReference>
<name>A0A3N6M769_NATCH</name>
<dbReference type="InterPro" id="IPR006311">
    <property type="entry name" value="TAT_signal"/>
</dbReference>
<dbReference type="Gene3D" id="3.40.50.2300">
    <property type="match status" value="2"/>
</dbReference>
<keyword evidence="4" id="KW-1185">Reference proteome</keyword>
<keyword evidence="1" id="KW-0732">Signal</keyword>
<dbReference type="InterPro" id="IPR051010">
    <property type="entry name" value="BCAA_transport"/>
</dbReference>